<feature type="domain" description="Gfo/Idh/MocA-like oxidoreductase N-terminal" evidence="1">
    <location>
        <begin position="2"/>
        <end position="122"/>
    </location>
</feature>
<accession>A0A5C0XMW0</accession>
<evidence type="ECO:0000313" key="4">
    <source>
        <dbReference type="Proteomes" id="UP000324354"/>
    </source>
</evidence>
<feature type="domain" description="GFO/IDH/MocA-like oxidoreductase" evidence="2">
    <location>
        <begin position="131"/>
        <end position="240"/>
    </location>
</feature>
<dbReference type="PANTHER" id="PTHR43377:SF1">
    <property type="entry name" value="BILIVERDIN REDUCTASE A"/>
    <property type="match status" value="1"/>
</dbReference>
<organism evidence="3 4">
    <name type="scientific">Pyrococcus furiosus (strain ATCC 43587 / DSM 3638 / JCM 8422 / Vc1)</name>
    <dbReference type="NCBI Taxonomy" id="186497"/>
    <lineage>
        <taxon>Archaea</taxon>
        <taxon>Methanobacteriati</taxon>
        <taxon>Methanobacteriota</taxon>
        <taxon>Thermococci</taxon>
        <taxon>Thermococcales</taxon>
        <taxon>Thermococcaceae</taxon>
        <taxon>Pyrococcus</taxon>
    </lineage>
</organism>
<dbReference type="InterPro" id="IPR055170">
    <property type="entry name" value="GFO_IDH_MocA-like_dom"/>
</dbReference>
<dbReference type="AlphaFoldDB" id="A0A5C0XMW0"/>
<sequence length="316" mass="35432">MLRVGVVGVGNMGFHHARVYSELAREGKVELVGVADVNFERAREVAKKFNTIPYADYKELAKEDLDAVSIAVPTSLHKQVAIEFMERGINVLVEKPIAESIESAREMIRVAKENKVILMVGHIERFNPAVIKLKESIEKGLLGEVISISAKRVGPMAIRIRDVGIIIDLGVHDIDVISYLFNDRVRKVYARAGNVKHPAGVEDHALIMLGFSNGKSGIIETNWLTPHKTRTLTAVGTEGIAYLDYIQQKLVIYNDEWEKIAKIERREPLKNEIEHFIECIKENKEPLISGEDGLHVLKVALKALESSKRDEVLEVE</sequence>
<dbReference type="Proteomes" id="UP000324354">
    <property type="component" value="Chromosome"/>
</dbReference>
<dbReference type="GeneID" id="41712565"/>
<dbReference type="GeneID" id="13301354"/>
<dbReference type="InterPro" id="IPR051450">
    <property type="entry name" value="Gfo/Idh/MocA_Oxidoreductases"/>
</dbReference>
<dbReference type="GO" id="GO:0000166">
    <property type="term" value="F:nucleotide binding"/>
    <property type="evidence" value="ECO:0007669"/>
    <property type="project" value="InterPro"/>
</dbReference>
<dbReference type="InterPro" id="IPR036291">
    <property type="entry name" value="NAD(P)-bd_dom_sf"/>
</dbReference>
<proteinExistence type="predicted"/>
<protein>
    <submittedName>
        <fullName evidence="3">Gfo/Idh/MocA family oxidoreductase</fullName>
    </submittedName>
</protein>
<dbReference type="EMBL" id="CP023154">
    <property type="protein sequence ID" value="QEK78446.1"/>
    <property type="molecule type" value="Genomic_DNA"/>
</dbReference>
<dbReference type="NCBIfam" id="NF040723">
    <property type="entry name" value="UDP-GlcNAcDh_Arch"/>
    <property type="match status" value="1"/>
</dbReference>
<evidence type="ECO:0000259" key="2">
    <source>
        <dbReference type="Pfam" id="PF22725"/>
    </source>
</evidence>
<dbReference type="Gene3D" id="3.30.360.10">
    <property type="entry name" value="Dihydrodipicolinate Reductase, domain 2"/>
    <property type="match status" value="1"/>
</dbReference>
<dbReference type="RefSeq" id="WP_011011894.1">
    <property type="nucleotide sequence ID" value="NC_003413.1"/>
</dbReference>
<name>A0A5C0XMW0_PYRFU</name>
<reference evidence="3 4" key="1">
    <citation type="submission" date="2017-08" db="EMBL/GenBank/DDBJ databases">
        <title>Resequencing and Reannotation of the genome of Pyrococcus furiosus type strain DSM3638.</title>
        <authorList>
            <person name="Reichelt R.M."/>
            <person name="Bunk B."/>
        </authorList>
    </citation>
    <scope>NUCLEOTIDE SEQUENCE [LARGE SCALE GENOMIC DNA]</scope>
    <source>
        <strain evidence="3 4">DSM 3638</strain>
    </source>
</reference>
<evidence type="ECO:0000313" key="3">
    <source>
        <dbReference type="EMBL" id="QEK78446.1"/>
    </source>
</evidence>
<dbReference type="InterPro" id="IPR000683">
    <property type="entry name" value="Gfo/Idh/MocA-like_OxRdtase_N"/>
</dbReference>
<dbReference type="SUPFAM" id="SSF55347">
    <property type="entry name" value="Glyceraldehyde-3-phosphate dehydrogenase-like, C-terminal domain"/>
    <property type="match status" value="1"/>
</dbReference>
<dbReference type="Pfam" id="PF01408">
    <property type="entry name" value="GFO_IDH_MocA"/>
    <property type="match status" value="1"/>
</dbReference>
<dbReference type="Pfam" id="PF22725">
    <property type="entry name" value="GFO_IDH_MocA_C3"/>
    <property type="match status" value="1"/>
</dbReference>
<dbReference type="Gene3D" id="3.40.50.720">
    <property type="entry name" value="NAD(P)-binding Rossmann-like Domain"/>
    <property type="match status" value="1"/>
</dbReference>
<evidence type="ECO:0000259" key="1">
    <source>
        <dbReference type="Pfam" id="PF01408"/>
    </source>
</evidence>
<dbReference type="PANTHER" id="PTHR43377">
    <property type="entry name" value="BILIVERDIN REDUCTASE A"/>
    <property type="match status" value="1"/>
</dbReference>
<gene>
    <name evidence="3" type="ORF">PFDSM3638_03805</name>
</gene>
<dbReference type="InterPro" id="IPR053561">
    <property type="entry name" value="UDP-GlcNAc_3-dehydrogenase"/>
</dbReference>
<dbReference type="SUPFAM" id="SSF51735">
    <property type="entry name" value="NAD(P)-binding Rossmann-fold domains"/>
    <property type="match status" value="1"/>
</dbReference>
<dbReference type="OrthoDB" id="25239at2157"/>